<keyword evidence="9" id="KW-1015">Disulfide bond</keyword>
<feature type="domain" description="4Fe-4S Wbl-type" evidence="12">
    <location>
        <begin position="25"/>
        <end position="82"/>
    </location>
</feature>
<dbReference type="HAMAP" id="MF_01479">
    <property type="entry name" value="WhiB"/>
    <property type="match status" value="1"/>
</dbReference>
<dbReference type="GO" id="GO:0047134">
    <property type="term" value="F:protein-disulfide reductase [NAD(P)H] activity"/>
    <property type="evidence" value="ECO:0007669"/>
    <property type="project" value="TreeGrafter"/>
</dbReference>
<dbReference type="PROSITE" id="PS51674">
    <property type="entry name" value="4FE4S_WBL"/>
    <property type="match status" value="1"/>
</dbReference>
<keyword evidence="6" id="KW-0411">Iron-sulfur</keyword>
<dbReference type="GO" id="GO:0046872">
    <property type="term" value="F:metal ion binding"/>
    <property type="evidence" value="ECO:0007669"/>
    <property type="project" value="UniProtKB-KW"/>
</dbReference>
<keyword evidence="5" id="KW-0408">Iron</keyword>
<evidence type="ECO:0000256" key="11">
    <source>
        <dbReference type="SAM" id="MobiDB-lite"/>
    </source>
</evidence>
<dbReference type="GO" id="GO:0045892">
    <property type="term" value="P:negative regulation of DNA-templated transcription"/>
    <property type="evidence" value="ECO:0007669"/>
    <property type="project" value="TreeGrafter"/>
</dbReference>
<evidence type="ECO:0000256" key="6">
    <source>
        <dbReference type="ARBA" id="ARBA00023014"/>
    </source>
</evidence>
<dbReference type="Pfam" id="PF02467">
    <property type="entry name" value="Whib"/>
    <property type="match status" value="1"/>
</dbReference>
<sequence>MKTSEVTEQEVTPDHQTPSWMEHARCRGGASTQFFPSDGAGVDRARKVCAECPVKTKCLEYALTYRVEHGVWGGCSERERRRILSRRRAQAIPQ</sequence>
<evidence type="ECO:0000256" key="7">
    <source>
        <dbReference type="ARBA" id="ARBA00023015"/>
    </source>
</evidence>
<evidence type="ECO:0000256" key="8">
    <source>
        <dbReference type="ARBA" id="ARBA00023125"/>
    </source>
</evidence>
<evidence type="ECO:0000313" key="15">
    <source>
        <dbReference type="EMBL" id="CAB4981926.1"/>
    </source>
</evidence>
<keyword evidence="4" id="KW-0479">Metal-binding</keyword>
<dbReference type="EMBL" id="CAEZYK010000110">
    <property type="protein sequence ID" value="CAB4733674.1"/>
    <property type="molecule type" value="Genomic_DNA"/>
</dbReference>
<name>A0A6J7FSC6_9ZZZZ</name>
<dbReference type="EMBL" id="CAFBMM010000007">
    <property type="protein sequence ID" value="CAB4898417.1"/>
    <property type="molecule type" value="Genomic_DNA"/>
</dbReference>
<dbReference type="InterPro" id="IPR003482">
    <property type="entry name" value="Whib"/>
</dbReference>
<dbReference type="AlphaFoldDB" id="A0A6J7FSC6"/>
<dbReference type="GO" id="GO:0045454">
    <property type="term" value="P:cell redox homeostasis"/>
    <property type="evidence" value="ECO:0007669"/>
    <property type="project" value="TreeGrafter"/>
</dbReference>
<comment type="cofactor">
    <cofactor evidence="1">
        <name>[4Fe-4S] cluster</name>
        <dbReference type="ChEBI" id="CHEBI:49883"/>
    </cofactor>
</comment>
<dbReference type="GO" id="GO:0051539">
    <property type="term" value="F:4 iron, 4 sulfur cluster binding"/>
    <property type="evidence" value="ECO:0007669"/>
    <property type="project" value="UniProtKB-KW"/>
</dbReference>
<evidence type="ECO:0000256" key="4">
    <source>
        <dbReference type="ARBA" id="ARBA00022723"/>
    </source>
</evidence>
<gene>
    <name evidence="13" type="ORF">UFOPK2683_01445</name>
    <name evidence="14" type="ORF">UFOPK3605_00341</name>
    <name evidence="15" type="ORF">UFOPK3897_01166</name>
    <name evidence="16" type="ORF">UFOPK4121_00699</name>
</gene>
<evidence type="ECO:0000256" key="5">
    <source>
        <dbReference type="ARBA" id="ARBA00023004"/>
    </source>
</evidence>
<feature type="compositionally biased region" description="Polar residues" evidence="11">
    <location>
        <begin position="1"/>
        <end position="19"/>
    </location>
</feature>
<keyword evidence="7" id="KW-0805">Transcription regulation</keyword>
<dbReference type="EMBL" id="CAFBPQ010000016">
    <property type="protein sequence ID" value="CAB5021647.1"/>
    <property type="molecule type" value="Genomic_DNA"/>
</dbReference>
<evidence type="ECO:0000313" key="13">
    <source>
        <dbReference type="EMBL" id="CAB4733674.1"/>
    </source>
</evidence>
<organism evidence="14">
    <name type="scientific">freshwater metagenome</name>
    <dbReference type="NCBI Taxonomy" id="449393"/>
    <lineage>
        <taxon>unclassified sequences</taxon>
        <taxon>metagenomes</taxon>
        <taxon>ecological metagenomes</taxon>
    </lineage>
</organism>
<feature type="region of interest" description="Disordered" evidence="11">
    <location>
        <begin position="1"/>
        <end position="23"/>
    </location>
</feature>
<dbReference type="GO" id="GO:0003677">
    <property type="term" value="F:DNA binding"/>
    <property type="evidence" value="ECO:0007669"/>
    <property type="project" value="UniProtKB-KW"/>
</dbReference>
<keyword evidence="8" id="KW-0238">DNA-binding</keyword>
<dbReference type="EMBL" id="CAFBOF010000028">
    <property type="protein sequence ID" value="CAB4981926.1"/>
    <property type="molecule type" value="Genomic_DNA"/>
</dbReference>
<evidence type="ECO:0000259" key="12">
    <source>
        <dbReference type="PROSITE" id="PS51674"/>
    </source>
</evidence>
<evidence type="ECO:0000256" key="10">
    <source>
        <dbReference type="ARBA" id="ARBA00023163"/>
    </source>
</evidence>
<evidence type="ECO:0000256" key="9">
    <source>
        <dbReference type="ARBA" id="ARBA00023157"/>
    </source>
</evidence>
<proteinExistence type="inferred from homology"/>
<protein>
    <submittedName>
        <fullName evidence="14">Unannotated protein</fullName>
    </submittedName>
</protein>
<evidence type="ECO:0000256" key="3">
    <source>
        <dbReference type="ARBA" id="ARBA00022485"/>
    </source>
</evidence>
<evidence type="ECO:0000313" key="14">
    <source>
        <dbReference type="EMBL" id="CAB4898417.1"/>
    </source>
</evidence>
<evidence type="ECO:0000313" key="16">
    <source>
        <dbReference type="EMBL" id="CAB5021647.1"/>
    </source>
</evidence>
<reference evidence="14" key="1">
    <citation type="submission" date="2020-05" db="EMBL/GenBank/DDBJ databases">
        <authorList>
            <person name="Chiriac C."/>
            <person name="Salcher M."/>
            <person name="Ghai R."/>
            <person name="Kavagutti S V."/>
        </authorList>
    </citation>
    <scope>NUCLEOTIDE SEQUENCE</scope>
</reference>
<dbReference type="InterPro" id="IPR034768">
    <property type="entry name" value="4FE4S_WBL"/>
</dbReference>
<comment type="similarity">
    <text evidence="2">Belongs to the WhiB family.</text>
</comment>
<accession>A0A6J7FSC6</accession>
<evidence type="ECO:0000256" key="1">
    <source>
        <dbReference type="ARBA" id="ARBA00001966"/>
    </source>
</evidence>
<keyword evidence="10" id="KW-0804">Transcription</keyword>
<dbReference type="PANTHER" id="PTHR38839">
    <property type="entry name" value="TRANSCRIPTIONAL REGULATOR WHID-RELATED"/>
    <property type="match status" value="1"/>
</dbReference>
<evidence type="ECO:0000256" key="2">
    <source>
        <dbReference type="ARBA" id="ARBA00006597"/>
    </source>
</evidence>
<keyword evidence="3" id="KW-0004">4Fe-4S</keyword>